<keyword evidence="1" id="KW-1133">Transmembrane helix</keyword>
<proteinExistence type="predicted"/>
<protein>
    <submittedName>
        <fullName evidence="2">Protein translocase subunit SecY, Protein, membrane protein, PROTEIN TRANSPORT-IMMUNE</fullName>
    </submittedName>
</protein>
<sequence>MATIEIILDVVQIIVSTGIIVVLLKDRKCK</sequence>
<accession>A0A8S5MVE2</accession>
<keyword evidence="1" id="KW-0472">Membrane</keyword>
<evidence type="ECO:0000256" key="1">
    <source>
        <dbReference type="SAM" id="Phobius"/>
    </source>
</evidence>
<reference evidence="2" key="1">
    <citation type="journal article" date="2021" name="Proc. Natl. Acad. Sci. U.S.A.">
        <title>A Catalog of Tens of Thousands of Viruses from Human Metagenomes Reveals Hidden Associations with Chronic Diseases.</title>
        <authorList>
            <person name="Tisza M.J."/>
            <person name="Buck C.B."/>
        </authorList>
    </citation>
    <scope>NUCLEOTIDE SEQUENCE</scope>
    <source>
        <strain evidence="2">CtGyV19</strain>
    </source>
</reference>
<keyword evidence="1" id="KW-0812">Transmembrane</keyword>
<organism evidence="2">
    <name type="scientific">Siphoviridae sp. ctGyV19</name>
    <dbReference type="NCBI Taxonomy" id="2826225"/>
    <lineage>
        <taxon>Viruses</taxon>
        <taxon>Duplodnaviria</taxon>
        <taxon>Heunggongvirae</taxon>
        <taxon>Uroviricota</taxon>
        <taxon>Caudoviricetes</taxon>
    </lineage>
</organism>
<evidence type="ECO:0000313" key="2">
    <source>
        <dbReference type="EMBL" id="DAD86112.1"/>
    </source>
</evidence>
<feature type="transmembrane region" description="Helical" evidence="1">
    <location>
        <begin position="6"/>
        <end position="24"/>
    </location>
</feature>
<name>A0A8S5MVE2_9CAUD</name>
<dbReference type="EMBL" id="BK014994">
    <property type="protein sequence ID" value="DAD86112.1"/>
    <property type="molecule type" value="Genomic_DNA"/>
</dbReference>